<dbReference type="InterPro" id="IPR035906">
    <property type="entry name" value="MetI-like_sf"/>
</dbReference>
<feature type="transmembrane region" description="Helical" evidence="7">
    <location>
        <begin position="87"/>
        <end position="112"/>
    </location>
</feature>
<dbReference type="EMBL" id="CAADFD010000048">
    <property type="protein sequence ID" value="VFJ59498.1"/>
    <property type="molecule type" value="Genomic_DNA"/>
</dbReference>
<proteinExistence type="inferred from homology"/>
<feature type="transmembrane region" description="Helical" evidence="7">
    <location>
        <begin position="119"/>
        <end position="138"/>
    </location>
</feature>
<keyword evidence="6 7" id="KW-0472">Membrane</keyword>
<comment type="subcellular location">
    <subcellularLocation>
        <location evidence="1 7">Cell membrane</location>
        <topology evidence="1 7">Multi-pass membrane protein</topology>
    </subcellularLocation>
</comment>
<evidence type="ECO:0000256" key="3">
    <source>
        <dbReference type="ARBA" id="ARBA00022475"/>
    </source>
</evidence>
<dbReference type="EMBL" id="CAADEW010000036">
    <property type="protein sequence ID" value="VFJ52346.1"/>
    <property type="molecule type" value="Genomic_DNA"/>
</dbReference>
<evidence type="ECO:0000256" key="5">
    <source>
        <dbReference type="ARBA" id="ARBA00022989"/>
    </source>
</evidence>
<keyword evidence="4 7" id="KW-0812">Transmembrane</keyword>
<keyword evidence="5 7" id="KW-1133">Transmembrane helix</keyword>
<evidence type="ECO:0000313" key="9">
    <source>
        <dbReference type="EMBL" id="VFJ52346.1"/>
    </source>
</evidence>
<dbReference type="PANTHER" id="PTHR30151:SF20">
    <property type="entry name" value="ABC TRANSPORTER PERMEASE PROTEIN HI_0355-RELATED"/>
    <property type="match status" value="1"/>
</dbReference>
<dbReference type="GO" id="GO:0005886">
    <property type="term" value="C:plasma membrane"/>
    <property type="evidence" value="ECO:0007669"/>
    <property type="project" value="UniProtKB-SubCell"/>
</dbReference>
<name>A0A450SGY0_9GAMM</name>
<dbReference type="Gene3D" id="1.10.3720.10">
    <property type="entry name" value="MetI-like"/>
    <property type="match status" value="1"/>
</dbReference>
<feature type="transmembrane region" description="Helical" evidence="7">
    <location>
        <begin position="214"/>
        <end position="236"/>
    </location>
</feature>
<evidence type="ECO:0000256" key="6">
    <source>
        <dbReference type="ARBA" id="ARBA00023136"/>
    </source>
</evidence>
<evidence type="ECO:0000256" key="4">
    <source>
        <dbReference type="ARBA" id="ARBA00022692"/>
    </source>
</evidence>
<feature type="transmembrane region" description="Helical" evidence="7">
    <location>
        <begin position="6"/>
        <end position="27"/>
    </location>
</feature>
<dbReference type="GO" id="GO:0055085">
    <property type="term" value="P:transmembrane transport"/>
    <property type="evidence" value="ECO:0007669"/>
    <property type="project" value="InterPro"/>
</dbReference>
<dbReference type="CDD" id="cd06261">
    <property type="entry name" value="TM_PBP2"/>
    <property type="match status" value="1"/>
</dbReference>
<gene>
    <name evidence="9" type="ORF">BECKFW1821A_GA0114235_10364</name>
    <name evidence="10" type="ORF">BECKFW1821B_GA0114236_10483</name>
</gene>
<sequence>MVTFLLVSAIFIVLMITVEGLLVLMEIPGYLIPLPSDVLSLLLERGDFFLFNTGVTAIEALLGFIIGNIAAYAFAVMLVQYPKTEQVGISFAVALKATPIIAMAPLFVIWFGNGVEGKVVMASLVCFFPMLVNAVTGLRDVEPDLVDYLKSLACTRAQILRHARIPASLPYVFAAAKTSSTISVVGAIVAEMSGSDDGIGHILQVSVYQMETDVMFAGIFCVAVFGIGFYFVINLIENVVIRQYKFTYAV</sequence>
<dbReference type="InterPro" id="IPR000515">
    <property type="entry name" value="MetI-like"/>
</dbReference>
<keyword evidence="2 7" id="KW-0813">Transport</keyword>
<feature type="domain" description="ABC transmembrane type-1" evidence="8">
    <location>
        <begin position="49"/>
        <end position="237"/>
    </location>
</feature>
<evidence type="ECO:0000313" key="10">
    <source>
        <dbReference type="EMBL" id="VFJ59498.1"/>
    </source>
</evidence>
<dbReference type="SUPFAM" id="SSF161098">
    <property type="entry name" value="MetI-like"/>
    <property type="match status" value="1"/>
</dbReference>
<feature type="transmembrane region" description="Helical" evidence="7">
    <location>
        <begin position="48"/>
        <end position="75"/>
    </location>
</feature>
<dbReference type="PANTHER" id="PTHR30151">
    <property type="entry name" value="ALKANE SULFONATE ABC TRANSPORTER-RELATED, MEMBRANE SUBUNIT"/>
    <property type="match status" value="1"/>
</dbReference>
<evidence type="ECO:0000256" key="2">
    <source>
        <dbReference type="ARBA" id="ARBA00022448"/>
    </source>
</evidence>
<evidence type="ECO:0000256" key="1">
    <source>
        <dbReference type="ARBA" id="ARBA00004651"/>
    </source>
</evidence>
<evidence type="ECO:0000256" key="7">
    <source>
        <dbReference type="RuleBase" id="RU363032"/>
    </source>
</evidence>
<dbReference type="PROSITE" id="PS50928">
    <property type="entry name" value="ABC_TM1"/>
    <property type="match status" value="1"/>
</dbReference>
<comment type="similarity">
    <text evidence="7">Belongs to the binding-protein-dependent transport system permease family.</text>
</comment>
<organism evidence="9">
    <name type="scientific">Candidatus Kentrum sp. FW</name>
    <dbReference type="NCBI Taxonomy" id="2126338"/>
    <lineage>
        <taxon>Bacteria</taxon>
        <taxon>Pseudomonadati</taxon>
        <taxon>Pseudomonadota</taxon>
        <taxon>Gammaproteobacteria</taxon>
        <taxon>Candidatus Kentrum</taxon>
    </lineage>
</organism>
<accession>A0A450SGY0</accession>
<protein>
    <submittedName>
        <fullName evidence="9">NitT/TauT family transport system permease protein</fullName>
    </submittedName>
</protein>
<keyword evidence="3" id="KW-1003">Cell membrane</keyword>
<evidence type="ECO:0000259" key="8">
    <source>
        <dbReference type="PROSITE" id="PS50928"/>
    </source>
</evidence>
<dbReference type="Pfam" id="PF00528">
    <property type="entry name" value="BPD_transp_1"/>
    <property type="match status" value="1"/>
</dbReference>
<dbReference type="AlphaFoldDB" id="A0A450SGY0"/>
<reference evidence="9" key="1">
    <citation type="submission" date="2019-02" db="EMBL/GenBank/DDBJ databases">
        <authorList>
            <person name="Gruber-Vodicka R. H."/>
            <person name="Seah K. B. B."/>
        </authorList>
    </citation>
    <scope>NUCLEOTIDE SEQUENCE</scope>
    <source>
        <strain evidence="10">BECK_BZ106</strain>
        <strain evidence="9">BECK_BZ15</strain>
    </source>
</reference>